<protein>
    <submittedName>
        <fullName evidence="2">Antibiotic biosynthesis monooxygenase</fullName>
    </submittedName>
</protein>
<feature type="domain" description="ABM" evidence="1">
    <location>
        <begin position="1"/>
        <end position="86"/>
    </location>
</feature>
<dbReference type="GO" id="GO:0004497">
    <property type="term" value="F:monooxygenase activity"/>
    <property type="evidence" value="ECO:0007669"/>
    <property type="project" value="UniProtKB-KW"/>
</dbReference>
<dbReference type="InterPro" id="IPR007138">
    <property type="entry name" value="ABM_dom"/>
</dbReference>
<gene>
    <name evidence="2" type="ORF">G5C51_04435</name>
</gene>
<keyword evidence="2" id="KW-0503">Monooxygenase</keyword>
<dbReference type="PROSITE" id="PS51725">
    <property type="entry name" value="ABM"/>
    <property type="match status" value="1"/>
</dbReference>
<name>A0A6G4TT43_9ACTN</name>
<dbReference type="InterPro" id="IPR011008">
    <property type="entry name" value="Dimeric_a/b-barrel"/>
</dbReference>
<dbReference type="Pfam" id="PF03992">
    <property type="entry name" value="ABM"/>
    <property type="match status" value="1"/>
</dbReference>
<dbReference type="SUPFAM" id="SSF54909">
    <property type="entry name" value="Dimeric alpha+beta barrel"/>
    <property type="match status" value="1"/>
</dbReference>
<dbReference type="AlphaFoldDB" id="A0A6G4TT43"/>
<organism evidence="2 3">
    <name type="scientific">Streptomyces coryli</name>
    <dbReference type="NCBI Taxonomy" id="1128680"/>
    <lineage>
        <taxon>Bacteria</taxon>
        <taxon>Bacillati</taxon>
        <taxon>Actinomycetota</taxon>
        <taxon>Actinomycetes</taxon>
        <taxon>Kitasatosporales</taxon>
        <taxon>Streptomycetaceae</taxon>
        <taxon>Streptomyces</taxon>
    </lineage>
</organism>
<evidence type="ECO:0000259" key="1">
    <source>
        <dbReference type="PROSITE" id="PS51725"/>
    </source>
</evidence>
<dbReference type="Proteomes" id="UP000481583">
    <property type="component" value="Unassembled WGS sequence"/>
</dbReference>
<comment type="caution">
    <text evidence="2">The sequence shown here is derived from an EMBL/GenBank/DDBJ whole genome shotgun (WGS) entry which is preliminary data.</text>
</comment>
<dbReference type="EMBL" id="JAAKZV010000010">
    <property type="protein sequence ID" value="NGN63155.1"/>
    <property type="molecule type" value="Genomic_DNA"/>
</dbReference>
<keyword evidence="3" id="KW-1185">Reference proteome</keyword>
<proteinExistence type="predicted"/>
<evidence type="ECO:0000313" key="2">
    <source>
        <dbReference type="EMBL" id="NGN63155.1"/>
    </source>
</evidence>
<sequence length="95" mass="10797">MKDEASAQSFDQLASETLEGIRDHESGTLVYVVHTPEGEPLTRIFYELYADRSAFDRHEQQPHVKHFLAEREQHLAATEVTYLAEVAGKRPALES</sequence>
<reference evidence="2 3" key="1">
    <citation type="submission" date="2020-02" db="EMBL/GenBank/DDBJ databases">
        <title>Whole-genome analyses of novel actinobacteria.</title>
        <authorList>
            <person name="Sahin N."/>
        </authorList>
    </citation>
    <scope>NUCLEOTIDE SEQUENCE [LARGE SCALE GENOMIC DNA]</scope>
    <source>
        <strain evidence="2 3">A7024</strain>
    </source>
</reference>
<accession>A0A6G4TT43</accession>
<evidence type="ECO:0000313" key="3">
    <source>
        <dbReference type="Proteomes" id="UP000481583"/>
    </source>
</evidence>
<keyword evidence="2" id="KW-0560">Oxidoreductase</keyword>
<dbReference type="Gene3D" id="3.30.70.100">
    <property type="match status" value="1"/>
</dbReference>